<dbReference type="InterPro" id="IPR009060">
    <property type="entry name" value="UBA-like_sf"/>
</dbReference>
<feature type="region of interest" description="Involved in Mg(2+) ion dislocation from EF-Tu" evidence="5">
    <location>
        <begin position="113"/>
        <end position="116"/>
    </location>
</feature>
<dbReference type="GO" id="GO:0003746">
    <property type="term" value="F:translation elongation factor activity"/>
    <property type="evidence" value="ECO:0007669"/>
    <property type="project" value="UniProtKB-UniRule"/>
</dbReference>
<accession>A0A0G0P776</accession>
<feature type="domain" description="Translation elongation factor EFTs/EF1B dimerisation" evidence="6">
    <location>
        <begin position="104"/>
        <end position="179"/>
    </location>
</feature>
<dbReference type="SUPFAM" id="SSF54713">
    <property type="entry name" value="Elongation factor Ts (EF-Ts), dimerisation domain"/>
    <property type="match status" value="1"/>
</dbReference>
<dbReference type="PANTHER" id="PTHR11741">
    <property type="entry name" value="ELONGATION FACTOR TS"/>
    <property type="match status" value="1"/>
</dbReference>
<reference evidence="7 8" key="1">
    <citation type="journal article" date="2015" name="Nature">
        <title>rRNA introns, odd ribosomes, and small enigmatic genomes across a large radiation of phyla.</title>
        <authorList>
            <person name="Brown C.T."/>
            <person name="Hug L.A."/>
            <person name="Thomas B.C."/>
            <person name="Sharon I."/>
            <person name="Castelle C.J."/>
            <person name="Singh A."/>
            <person name="Wilkins M.J."/>
            <person name="Williams K.H."/>
            <person name="Banfield J.F."/>
        </authorList>
    </citation>
    <scope>NUCLEOTIDE SEQUENCE [LARGE SCALE GENOMIC DNA]</scope>
</reference>
<keyword evidence="5" id="KW-0963">Cytoplasm</keyword>
<dbReference type="Proteomes" id="UP000034081">
    <property type="component" value="Unassembled WGS sequence"/>
</dbReference>
<name>A0A0G0P776_9BACT</name>
<dbReference type="STRING" id="1618570.UT08_C0010G0058"/>
<evidence type="ECO:0000256" key="4">
    <source>
        <dbReference type="ARBA" id="ARBA00022917"/>
    </source>
</evidence>
<dbReference type="Pfam" id="PF00889">
    <property type="entry name" value="EF_TS"/>
    <property type="match status" value="1"/>
</dbReference>
<comment type="caution">
    <text evidence="7">The sequence shown here is derived from an EMBL/GenBank/DDBJ whole genome shotgun (WGS) entry which is preliminary data.</text>
</comment>
<sequence length="184" mass="20801">MLRITYLLFRITYRAQRIKMKITADQIRELRDKTGAPVMRAKKLLEEVIGDLPADATHQALQAGMKKAEDILKKEGFEKVAKRAGRETSQGLIESYMHHSGKIAAVVELLCETDFVARNDLFKDLAHNLALQTASMSAKDSNELLQQEFIKEPGKKVEDLVKEVIAKTGENIRVGRIWRIVLGE</sequence>
<comment type="subcellular location">
    <subcellularLocation>
        <location evidence="5">Cytoplasm</location>
    </subcellularLocation>
</comment>
<proteinExistence type="inferred from homology"/>
<evidence type="ECO:0000259" key="6">
    <source>
        <dbReference type="Pfam" id="PF00889"/>
    </source>
</evidence>
<dbReference type="InterPro" id="IPR036402">
    <property type="entry name" value="EF-Ts_dimer_sf"/>
</dbReference>
<gene>
    <name evidence="5" type="primary">tsf</name>
    <name evidence="7" type="ORF">UT08_C0010G0058</name>
</gene>
<dbReference type="SUPFAM" id="SSF46934">
    <property type="entry name" value="UBA-like"/>
    <property type="match status" value="1"/>
</dbReference>
<organism evidence="7 8">
    <name type="scientific">Candidatus Woesebacteria bacterium GW2011_GWB1_38_8</name>
    <dbReference type="NCBI Taxonomy" id="1618570"/>
    <lineage>
        <taxon>Bacteria</taxon>
        <taxon>Candidatus Woeseibacteriota</taxon>
    </lineage>
</organism>
<dbReference type="InterPro" id="IPR001816">
    <property type="entry name" value="Transl_elong_EFTs/EF1B"/>
</dbReference>
<evidence type="ECO:0000256" key="2">
    <source>
        <dbReference type="ARBA" id="ARBA00016956"/>
    </source>
</evidence>
<dbReference type="Gene3D" id="1.10.8.10">
    <property type="entry name" value="DNA helicase RuvA subunit, C-terminal domain"/>
    <property type="match status" value="1"/>
</dbReference>
<dbReference type="GO" id="GO:0005737">
    <property type="term" value="C:cytoplasm"/>
    <property type="evidence" value="ECO:0007669"/>
    <property type="project" value="UniProtKB-SubCell"/>
</dbReference>
<comment type="similarity">
    <text evidence="1 5">Belongs to the EF-Ts family.</text>
</comment>
<evidence type="ECO:0000313" key="7">
    <source>
        <dbReference type="EMBL" id="KKQ85131.1"/>
    </source>
</evidence>
<evidence type="ECO:0000256" key="3">
    <source>
        <dbReference type="ARBA" id="ARBA00022768"/>
    </source>
</evidence>
<dbReference type="HAMAP" id="MF_00050">
    <property type="entry name" value="EF_Ts"/>
    <property type="match status" value="1"/>
</dbReference>
<dbReference type="Gene3D" id="3.30.479.20">
    <property type="entry name" value="Elongation factor Ts, dimerisation domain"/>
    <property type="match status" value="1"/>
</dbReference>
<dbReference type="AlphaFoldDB" id="A0A0G0P776"/>
<dbReference type="EMBL" id="LBVL01000010">
    <property type="protein sequence ID" value="KKQ85131.1"/>
    <property type="molecule type" value="Genomic_DNA"/>
</dbReference>
<keyword evidence="3 5" id="KW-0251">Elongation factor</keyword>
<evidence type="ECO:0000256" key="5">
    <source>
        <dbReference type="HAMAP-Rule" id="MF_00050"/>
    </source>
</evidence>
<keyword evidence="4 5" id="KW-0648">Protein biosynthesis</keyword>
<evidence type="ECO:0000256" key="1">
    <source>
        <dbReference type="ARBA" id="ARBA00005532"/>
    </source>
</evidence>
<protein>
    <recommendedName>
        <fullName evidence="2 5">Elongation factor Ts</fullName>
        <shortName evidence="5">EF-Ts</shortName>
    </recommendedName>
</protein>
<comment type="function">
    <text evidence="5">Associates with the EF-Tu.GDP complex and induces the exchange of GDP to GTP. It remains bound to the aminoacyl-tRNA.EF-Tu.GTP complex up to the GTP hydrolysis stage on the ribosome.</text>
</comment>
<dbReference type="InterPro" id="IPR014039">
    <property type="entry name" value="Transl_elong_EFTs/EF1B_dimer"/>
</dbReference>
<dbReference type="PANTHER" id="PTHR11741:SF0">
    <property type="entry name" value="ELONGATION FACTOR TS, MITOCHONDRIAL"/>
    <property type="match status" value="1"/>
</dbReference>
<dbReference type="PATRIC" id="fig|1618570.3.peg.969"/>
<evidence type="ECO:0000313" key="8">
    <source>
        <dbReference type="Proteomes" id="UP000034081"/>
    </source>
</evidence>